<organism evidence="5 6">
    <name type="scientific">Roseivirga seohaensis subsp. aquiponti</name>
    <dbReference type="NCBI Taxonomy" id="1566026"/>
    <lineage>
        <taxon>Bacteria</taxon>
        <taxon>Pseudomonadati</taxon>
        <taxon>Bacteroidota</taxon>
        <taxon>Cytophagia</taxon>
        <taxon>Cytophagales</taxon>
        <taxon>Roseivirgaceae</taxon>
        <taxon>Roseivirga</taxon>
    </lineage>
</organism>
<comment type="caution">
    <text evidence="5">The sequence shown here is derived from an EMBL/GenBank/DDBJ whole genome shotgun (WGS) entry which is preliminary data.</text>
</comment>
<protein>
    <recommendedName>
        <fullName evidence="4">NusG-like N-terminal domain-containing protein</fullName>
    </recommendedName>
</protein>
<dbReference type="Proteomes" id="UP000036908">
    <property type="component" value="Unassembled WGS sequence"/>
</dbReference>
<dbReference type="Gene3D" id="3.30.70.940">
    <property type="entry name" value="NusG, N-terminal domain"/>
    <property type="match status" value="1"/>
</dbReference>
<dbReference type="GO" id="GO:0031564">
    <property type="term" value="P:transcription antitermination"/>
    <property type="evidence" value="ECO:0007669"/>
    <property type="project" value="UniProtKB-KW"/>
</dbReference>
<evidence type="ECO:0000256" key="3">
    <source>
        <dbReference type="ARBA" id="ARBA00023163"/>
    </source>
</evidence>
<dbReference type="AlphaFoldDB" id="A0A0L8AP41"/>
<dbReference type="OrthoDB" id="9796143at2"/>
<accession>A0A0L8AP41</accession>
<dbReference type="PATRIC" id="fig|1566026.4.peg.2404"/>
<keyword evidence="1" id="KW-0889">Transcription antitermination</keyword>
<evidence type="ECO:0000259" key="4">
    <source>
        <dbReference type="Pfam" id="PF02357"/>
    </source>
</evidence>
<keyword evidence="2" id="KW-0805">Transcription regulation</keyword>
<dbReference type="CDD" id="cd09895">
    <property type="entry name" value="NGN_SP_UpxY"/>
    <property type="match status" value="1"/>
</dbReference>
<name>A0A0L8AP41_9BACT</name>
<gene>
    <name evidence="5" type="ORF">OB69_03175</name>
</gene>
<dbReference type="PANTHER" id="PTHR30265:SF4">
    <property type="entry name" value="KOW MOTIF FAMILY PROTEIN, EXPRESSED"/>
    <property type="match status" value="1"/>
</dbReference>
<dbReference type="PANTHER" id="PTHR30265">
    <property type="entry name" value="RHO-INTERACTING TRANSCRIPTION TERMINATION FACTOR NUSG"/>
    <property type="match status" value="1"/>
</dbReference>
<evidence type="ECO:0000313" key="5">
    <source>
        <dbReference type="EMBL" id="KOF04016.1"/>
    </source>
</evidence>
<sequence>MNNPQRTYWTAFYTKPRNEKKAADRLVSKGFDVYCPTRTVLKQWSDRKKKVIEPVFTSYIFAKVDETCRLEILKDSSIVSNVRWLGKPAIIQEREISEIKSFLEEFPLSQLSNENFQTGSRVSINSGALSGQSGVIRKTQGNRAFLLISSLGVELQAEISMNHLRKVS</sequence>
<reference evidence="6" key="1">
    <citation type="submission" date="2014-11" db="EMBL/GenBank/DDBJ databases">
        <title>Genome sequencing of Roseivirga sp. D-25.</title>
        <authorList>
            <person name="Selvaratnam C."/>
            <person name="Thevarajoo S."/>
            <person name="Goh K.M."/>
            <person name="Eee R."/>
            <person name="Chan K.-G."/>
            <person name="Chong C.S."/>
        </authorList>
    </citation>
    <scope>NUCLEOTIDE SEQUENCE [LARGE SCALE GENOMIC DNA]</scope>
    <source>
        <strain evidence="6">D-25</strain>
    </source>
</reference>
<dbReference type="GO" id="GO:0006354">
    <property type="term" value="P:DNA-templated transcription elongation"/>
    <property type="evidence" value="ECO:0007669"/>
    <property type="project" value="InterPro"/>
</dbReference>
<dbReference type="InterPro" id="IPR043425">
    <property type="entry name" value="NusG-like"/>
</dbReference>
<dbReference type="RefSeq" id="WP_053222242.1">
    <property type="nucleotide sequence ID" value="NZ_JSVA01000004.1"/>
</dbReference>
<keyword evidence="6" id="KW-1185">Reference proteome</keyword>
<dbReference type="Pfam" id="PF02357">
    <property type="entry name" value="NusG"/>
    <property type="match status" value="1"/>
</dbReference>
<proteinExistence type="predicted"/>
<dbReference type="EMBL" id="JSVA01000004">
    <property type="protein sequence ID" value="KOF04016.1"/>
    <property type="molecule type" value="Genomic_DNA"/>
</dbReference>
<dbReference type="NCBIfam" id="NF033644">
    <property type="entry name" value="antiterm_UpxY"/>
    <property type="match status" value="1"/>
</dbReference>
<keyword evidence="3" id="KW-0804">Transcription</keyword>
<evidence type="ECO:0000256" key="2">
    <source>
        <dbReference type="ARBA" id="ARBA00023015"/>
    </source>
</evidence>
<dbReference type="InterPro" id="IPR006645">
    <property type="entry name" value="NGN-like_dom"/>
</dbReference>
<feature type="domain" description="NusG-like N-terminal" evidence="4">
    <location>
        <begin position="8"/>
        <end position="99"/>
    </location>
</feature>
<dbReference type="SUPFAM" id="SSF82679">
    <property type="entry name" value="N-utilization substance G protein NusG, N-terminal domain"/>
    <property type="match status" value="1"/>
</dbReference>
<evidence type="ECO:0000256" key="1">
    <source>
        <dbReference type="ARBA" id="ARBA00022814"/>
    </source>
</evidence>
<evidence type="ECO:0000313" key="6">
    <source>
        <dbReference type="Proteomes" id="UP000036908"/>
    </source>
</evidence>
<dbReference type="InterPro" id="IPR008991">
    <property type="entry name" value="Translation_prot_SH3-like_sf"/>
</dbReference>
<dbReference type="InterPro" id="IPR036735">
    <property type="entry name" value="NGN_dom_sf"/>
</dbReference>
<dbReference type="SUPFAM" id="SSF50104">
    <property type="entry name" value="Translation proteins SH3-like domain"/>
    <property type="match status" value="1"/>
</dbReference>